<feature type="transmembrane region" description="Helical" evidence="2">
    <location>
        <begin position="15"/>
        <end position="37"/>
    </location>
</feature>
<keyword evidence="4" id="KW-1185">Reference proteome</keyword>
<dbReference type="EMBL" id="CP097507">
    <property type="protein sequence ID" value="URE01610.1"/>
    <property type="molecule type" value="Genomic_DNA"/>
</dbReference>
<feature type="region of interest" description="Disordered" evidence="1">
    <location>
        <begin position="584"/>
        <end position="631"/>
    </location>
</feature>
<gene>
    <name evidence="3" type="ORF">MUK42_20346</name>
</gene>
<sequence length="631" mass="67696">MLTGFPPSALLSETIIEVVFVVTTLLCVLVSWLHSLASSSAAARERPSIFISSSASSTRRGGVGLGAARHGGVGRVRSRPRASERARASILISLLASASQGGGVESGAACERKDWGRSRVTAPGIYASAGGGAPDDGRWCGGRMPPLGFALVALVLGSLLALVARRRWRRAAARRAEVMRLALLAAEEAARAEETLWLGCRSPLPVVGGGGPKLAVCAVCCSPTTTRCSRCKAVRYCCYANAVLQYAIDAMQSVCLKEAGAHAVDLWAEETTLIQLTFGGYLQSKCHSRSERYERMMDLTVEIEGHVGTLEEALRRFTSTEILDGENKYHCLREKASSNAVTAMSDLPSAHHRSQAEPNWTPGYRFSYEPNNFLNDIFCVPKLDSSSDSSSLISCSDEASCSTESTRNSTSTDEYSEYIFGDFDRQSWNGSLRFSNDLDGSLSTSLYSNHSSEAASYKADGVVDDRISRHTAQFGIQWSIEEQHPPRDETRSPSRLEHPAITLAAHLSISAPHLRHWGGSVGILIPVKIVVNSLMAAKKSAVLMVIILLVALTAEGRPPKEDDKTRTRMCYRCLTQVDASGEGKVEGTIAPSAEKGNSPGLLVGGEDVRPTNPGHSPGVGHSIGNKGVDKN</sequence>
<keyword evidence="2" id="KW-1133">Transmembrane helix</keyword>
<keyword evidence="3" id="KW-0378">Hydrolase</keyword>
<name>A0A9E7K343_9LILI</name>
<proteinExistence type="predicted"/>
<feature type="non-terminal residue" evidence="3">
    <location>
        <position position="631"/>
    </location>
</feature>
<dbReference type="GO" id="GO:0004843">
    <property type="term" value="F:cysteine-type deubiquitinase activity"/>
    <property type="evidence" value="ECO:0007669"/>
    <property type="project" value="TreeGrafter"/>
</dbReference>
<feature type="compositionally biased region" description="Gly residues" evidence="1">
    <location>
        <begin position="61"/>
        <end position="74"/>
    </location>
</feature>
<dbReference type="SUPFAM" id="SSF54001">
    <property type="entry name" value="Cysteine proteinases"/>
    <property type="match status" value="1"/>
</dbReference>
<dbReference type="Proteomes" id="UP001055439">
    <property type="component" value="Chromosome 5"/>
</dbReference>
<evidence type="ECO:0000256" key="2">
    <source>
        <dbReference type="SAM" id="Phobius"/>
    </source>
</evidence>
<evidence type="ECO:0000313" key="4">
    <source>
        <dbReference type="Proteomes" id="UP001055439"/>
    </source>
</evidence>
<keyword evidence="2" id="KW-0472">Membrane</keyword>
<dbReference type="Gene3D" id="3.90.70.10">
    <property type="entry name" value="Cysteine proteinases"/>
    <property type="match status" value="1"/>
</dbReference>
<dbReference type="PANTHER" id="PTHR24006">
    <property type="entry name" value="UBIQUITIN CARBOXYL-TERMINAL HYDROLASE"/>
    <property type="match status" value="1"/>
</dbReference>
<dbReference type="GO" id="GO:0005634">
    <property type="term" value="C:nucleus"/>
    <property type="evidence" value="ECO:0007669"/>
    <property type="project" value="TreeGrafter"/>
</dbReference>
<keyword evidence="2" id="KW-0812">Transmembrane</keyword>
<dbReference type="GO" id="GO:0005829">
    <property type="term" value="C:cytosol"/>
    <property type="evidence" value="ECO:0007669"/>
    <property type="project" value="TreeGrafter"/>
</dbReference>
<accession>A0A9E7K343</accession>
<dbReference type="InterPro" id="IPR050164">
    <property type="entry name" value="Peptidase_C19"/>
</dbReference>
<feature type="transmembrane region" description="Helical" evidence="2">
    <location>
        <begin position="147"/>
        <end position="164"/>
    </location>
</feature>
<organism evidence="3 4">
    <name type="scientific">Musa troglodytarum</name>
    <name type="common">fe'i banana</name>
    <dbReference type="NCBI Taxonomy" id="320322"/>
    <lineage>
        <taxon>Eukaryota</taxon>
        <taxon>Viridiplantae</taxon>
        <taxon>Streptophyta</taxon>
        <taxon>Embryophyta</taxon>
        <taxon>Tracheophyta</taxon>
        <taxon>Spermatophyta</taxon>
        <taxon>Magnoliopsida</taxon>
        <taxon>Liliopsida</taxon>
        <taxon>Zingiberales</taxon>
        <taxon>Musaceae</taxon>
        <taxon>Musa</taxon>
    </lineage>
</organism>
<dbReference type="InterPro" id="IPR038765">
    <property type="entry name" value="Papain-like_cys_pep_sf"/>
</dbReference>
<evidence type="ECO:0000313" key="3">
    <source>
        <dbReference type="EMBL" id="URE01610.1"/>
    </source>
</evidence>
<protein>
    <submittedName>
        <fullName evidence="3">Ubiquitin carboxyl-terminal hydrolase</fullName>
    </submittedName>
</protein>
<dbReference type="OrthoDB" id="420187at2759"/>
<dbReference type="AlphaFoldDB" id="A0A9E7K343"/>
<evidence type="ECO:0000256" key="1">
    <source>
        <dbReference type="SAM" id="MobiDB-lite"/>
    </source>
</evidence>
<reference evidence="3" key="1">
    <citation type="submission" date="2022-05" db="EMBL/GenBank/DDBJ databases">
        <title>The Musa troglodytarum L. genome provides insights into the mechanism of non-climacteric behaviour and enrichment of carotenoids.</title>
        <authorList>
            <person name="Wang J."/>
        </authorList>
    </citation>
    <scope>NUCLEOTIDE SEQUENCE</scope>
    <source>
        <tissue evidence="3">Leaf</tissue>
    </source>
</reference>
<dbReference type="PANTHER" id="PTHR24006:SF874">
    <property type="entry name" value="UBIQUITIN CARBOXYL-TERMINAL HYDROLASE 16"/>
    <property type="match status" value="1"/>
</dbReference>
<dbReference type="GO" id="GO:0016579">
    <property type="term" value="P:protein deubiquitination"/>
    <property type="evidence" value="ECO:0007669"/>
    <property type="project" value="TreeGrafter"/>
</dbReference>
<feature type="region of interest" description="Disordered" evidence="1">
    <location>
        <begin position="55"/>
        <end position="81"/>
    </location>
</feature>